<dbReference type="Pfam" id="PF01547">
    <property type="entry name" value="SBP_bac_1"/>
    <property type="match status" value="1"/>
</dbReference>
<feature type="chain" id="PRO_5046729573" evidence="1">
    <location>
        <begin position="28"/>
        <end position="445"/>
    </location>
</feature>
<dbReference type="SUPFAM" id="SSF53850">
    <property type="entry name" value="Periplasmic binding protein-like II"/>
    <property type="match status" value="1"/>
</dbReference>
<evidence type="ECO:0000256" key="1">
    <source>
        <dbReference type="SAM" id="SignalP"/>
    </source>
</evidence>
<feature type="signal peptide" evidence="1">
    <location>
        <begin position="1"/>
        <end position="27"/>
    </location>
</feature>
<dbReference type="Gene3D" id="3.40.190.10">
    <property type="entry name" value="Periplasmic binding protein-like II"/>
    <property type="match status" value="2"/>
</dbReference>
<gene>
    <name evidence="2" type="ORF">GCM10022197_19580</name>
</gene>
<organism evidence="2 3">
    <name type="scientific">Microlunatus spumicola</name>
    <dbReference type="NCBI Taxonomy" id="81499"/>
    <lineage>
        <taxon>Bacteria</taxon>
        <taxon>Bacillati</taxon>
        <taxon>Actinomycetota</taxon>
        <taxon>Actinomycetes</taxon>
        <taxon>Propionibacteriales</taxon>
        <taxon>Propionibacteriaceae</taxon>
        <taxon>Microlunatus</taxon>
    </lineage>
</organism>
<dbReference type="PROSITE" id="PS51318">
    <property type="entry name" value="TAT"/>
    <property type="match status" value="1"/>
</dbReference>
<dbReference type="PANTHER" id="PTHR43649:SF30">
    <property type="entry name" value="ABC TRANSPORTER SUBSTRATE-BINDING PROTEIN"/>
    <property type="match status" value="1"/>
</dbReference>
<dbReference type="EMBL" id="BAAAYR010000002">
    <property type="protein sequence ID" value="GAA3564085.1"/>
    <property type="molecule type" value="Genomic_DNA"/>
</dbReference>
<accession>A0ABP6XCU9</accession>
<reference evidence="3" key="1">
    <citation type="journal article" date="2019" name="Int. J. Syst. Evol. Microbiol.">
        <title>The Global Catalogue of Microorganisms (GCM) 10K type strain sequencing project: providing services to taxonomists for standard genome sequencing and annotation.</title>
        <authorList>
            <consortium name="The Broad Institute Genomics Platform"/>
            <consortium name="The Broad Institute Genome Sequencing Center for Infectious Disease"/>
            <person name="Wu L."/>
            <person name="Ma J."/>
        </authorList>
    </citation>
    <scope>NUCLEOTIDE SEQUENCE [LARGE SCALE GENOMIC DNA]</scope>
    <source>
        <strain evidence="3">JCM 16540</strain>
    </source>
</reference>
<sequence>MGPGSSPLGRPVSRRSLLLGSLASAGAATFGFSACSPQVPGTSGAAPAGGTMTFWDMVWGSGAAYTASAKQAVSAYAPSGDSLGVTYQSVPWSNWYQTFTSAAASRTTPAVSSGAAFLPFSFIEQGVVAPADDLVKLLDTNKTNDFLPGILDQMKTSQGYAAVPWSLDLRVLWTRTSLLEKAGADVPTDWDSFIATGTKLAKIGVTGLALAAGSTTTDAQHTVSALMINNGGGMFAPDGTPDCVTDRNIETMDFLRECVAKGIIDPNAASYTSDNLTGDWVKGRVGMGWAQTGLDKTLPEADQSDVEVASPIAGPHGDKGTVYYINPLMMFTTTPSQASSEAFLAWYLDQIHTFWTEGVTTDLPVKQSIAQLPVIQQNKNLVRSIDEWQPIGKTIGAQAPAAFASLNAVDGGAASAGFVQQIVAGKTDSRALLETLQAGLEKVTK</sequence>
<name>A0ABP6XCU9_9ACTN</name>
<dbReference type="InterPro" id="IPR006311">
    <property type="entry name" value="TAT_signal"/>
</dbReference>
<dbReference type="RefSeq" id="WP_204910835.1">
    <property type="nucleotide sequence ID" value="NZ_BAAAYR010000002.1"/>
</dbReference>
<dbReference type="InterPro" id="IPR006059">
    <property type="entry name" value="SBP"/>
</dbReference>
<dbReference type="InterPro" id="IPR050490">
    <property type="entry name" value="Bact_solute-bd_prot1"/>
</dbReference>
<keyword evidence="3" id="KW-1185">Reference proteome</keyword>
<keyword evidence="1" id="KW-0732">Signal</keyword>
<protein>
    <submittedName>
        <fullName evidence="2">Extracellular solute-binding protein</fullName>
    </submittedName>
</protein>
<dbReference type="Proteomes" id="UP001500767">
    <property type="component" value="Unassembled WGS sequence"/>
</dbReference>
<evidence type="ECO:0000313" key="3">
    <source>
        <dbReference type="Proteomes" id="UP001500767"/>
    </source>
</evidence>
<dbReference type="PANTHER" id="PTHR43649">
    <property type="entry name" value="ARABINOSE-BINDING PROTEIN-RELATED"/>
    <property type="match status" value="1"/>
</dbReference>
<evidence type="ECO:0000313" key="2">
    <source>
        <dbReference type="EMBL" id="GAA3564085.1"/>
    </source>
</evidence>
<comment type="caution">
    <text evidence="2">The sequence shown here is derived from an EMBL/GenBank/DDBJ whole genome shotgun (WGS) entry which is preliminary data.</text>
</comment>
<proteinExistence type="predicted"/>